<gene>
    <name evidence="3" type="primary">LOC113934318</name>
</gene>
<evidence type="ECO:0000256" key="1">
    <source>
        <dbReference type="SAM" id="MobiDB-lite"/>
    </source>
</evidence>
<feature type="compositionally biased region" description="Pro residues" evidence="1">
    <location>
        <begin position="41"/>
        <end position="59"/>
    </location>
</feature>
<accession>A0A6J2EVK2</accession>
<proteinExistence type="predicted"/>
<protein>
    <submittedName>
        <fullName evidence="3">Translation initiation factor IF-2-like</fullName>
    </submittedName>
</protein>
<reference evidence="3" key="1">
    <citation type="submission" date="2025-08" db="UniProtKB">
        <authorList>
            <consortium name="RefSeq"/>
        </authorList>
    </citation>
    <scope>IDENTIFICATION</scope>
    <source>
        <tissue evidence="3">Blood</tissue>
    </source>
</reference>
<evidence type="ECO:0000313" key="3">
    <source>
        <dbReference type="RefSeq" id="XP_027470892.1"/>
    </source>
</evidence>
<sequence>MAGPGPGTGHCARRRGGGGPPSSSQPGLPRDPRAPRGPTARPAPPSSAPSPPPLSPSPAPLRLGGQEDPREGGAGPPPLYPAPALPADTCGAPRTGLRSAAAGGPTPQQGRCLGRPRRAWRLGPICLPVAPTPFPSSSGIPLWVSNVTAPCAGRPGFGAQGAPAGWGWGPRGPRSTCPCWKSRAPRLRHSVRNLSACQGPLALNCVILPQTAIVLAADPVPSSGLSVLYSTNKFVKID</sequence>
<organism evidence="2 3">
    <name type="scientific">Zalophus californianus</name>
    <name type="common">California sealion</name>
    <dbReference type="NCBI Taxonomy" id="9704"/>
    <lineage>
        <taxon>Eukaryota</taxon>
        <taxon>Metazoa</taxon>
        <taxon>Chordata</taxon>
        <taxon>Craniata</taxon>
        <taxon>Vertebrata</taxon>
        <taxon>Euteleostomi</taxon>
        <taxon>Mammalia</taxon>
        <taxon>Eutheria</taxon>
        <taxon>Laurasiatheria</taxon>
        <taxon>Carnivora</taxon>
        <taxon>Caniformia</taxon>
        <taxon>Pinnipedia</taxon>
        <taxon>Otariidae</taxon>
        <taxon>Zalophus</taxon>
    </lineage>
</organism>
<name>A0A6J2EVK2_ZALCA</name>
<feature type="compositionally biased region" description="Pro residues" evidence="1">
    <location>
        <begin position="75"/>
        <end position="84"/>
    </location>
</feature>
<evidence type="ECO:0000313" key="2">
    <source>
        <dbReference type="Proteomes" id="UP000515165"/>
    </source>
</evidence>
<dbReference type="AlphaFoldDB" id="A0A6J2EVK2"/>
<dbReference type="RefSeq" id="XP_027470892.1">
    <property type="nucleotide sequence ID" value="XM_027615091.2"/>
</dbReference>
<feature type="region of interest" description="Disordered" evidence="1">
    <location>
        <begin position="1"/>
        <end position="114"/>
    </location>
</feature>
<dbReference type="Proteomes" id="UP000515165">
    <property type="component" value="Chromosome 4"/>
</dbReference>
<keyword evidence="2" id="KW-1185">Reference proteome</keyword>
<dbReference type="GeneID" id="113934318"/>
<dbReference type="KEGG" id="zca:113934318"/>